<evidence type="ECO:0000256" key="2">
    <source>
        <dbReference type="ARBA" id="ARBA00023125"/>
    </source>
</evidence>
<dbReference type="GO" id="GO:0003677">
    <property type="term" value="F:DNA binding"/>
    <property type="evidence" value="ECO:0007669"/>
    <property type="project" value="UniProtKB-UniRule"/>
</dbReference>
<feature type="DNA-binding region" description="H-T-H motif" evidence="4">
    <location>
        <begin position="27"/>
        <end position="46"/>
    </location>
</feature>
<reference evidence="6 7" key="1">
    <citation type="submission" date="2017-10" db="EMBL/GenBank/DDBJ databases">
        <title>Bacillus sp. nov., a halophilic bacterium isolated from a Keqin Lake.</title>
        <authorList>
            <person name="Wang H."/>
        </authorList>
    </citation>
    <scope>NUCLEOTIDE SEQUENCE [LARGE SCALE GENOMIC DNA]</scope>
    <source>
        <strain evidence="6 7">KCTC 13187</strain>
    </source>
</reference>
<dbReference type="Proteomes" id="UP000281498">
    <property type="component" value="Unassembled WGS sequence"/>
</dbReference>
<dbReference type="InterPro" id="IPR054156">
    <property type="entry name" value="YxaF_TetR_C"/>
</dbReference>
<evidence type="ECO:0000256" key="4">
    <source>
        <dbReference type="PROSITE-ProRule" id="PRU00335"/>
    </source>
</evidence>
<keyword evidence="1" id="KW-0805">Transcription regulation</keyword>
<dbReference type="RefSeq" id="WP_110939191.1">
    <property type="nucleotide sequence ID" value="NZ_KZ614148.1"/>
</dbReference>
<evidence type="ECO:0000313" key="7">
    <source>
        <dbReference type="Proteomes" id="UP000281498"/>
    </source>
</evidence>
<dbReference type="InterPro" id="IPR001647">
    <property type="entry name" value="HTH_TetR"/>
</dbReference>
<evidence type="ECO:0000256" key="1">
    <source>
        <dbReference type="ARBA" id="ARBA00023015"/>
    </source>
</evidence>
<dbReference type="PANTHER" id="PTHR47506:SF3">
    <property type="entry name" value="HTH-TYPE TRANSCRIPTIONAL REGULATOR LMRA"/>
    <property type="match status" value="1"/>
</dbReference>
<dbReference type="SUPFAM" id="SSF46689">
    <property type="entry name" value="Homeodomain-like"/>
    <property type="match status" value="1"/>
</dbReference>
<name>A0A3A9K104_9BACI</name>
<accession>A0A3A9K104</accession>
<dbReference type="Gene3D" id="1.10.357.10">
    <property type="entry name" value="Tetracycline Repressor, domain 2"/>
    <property type="match status" value="1"/>
</dbReference>
<evidence type="ECO:0000256" key="3">
    <source>
        <dbReference type="ARBA" id="ARBA00023163"/>
    </source>
</evidence>
<protein>
    <submittedName>
        <fullName evidence="6">TetR family transcriptional regulator</fullName>
    </submittedName>
</protein>
<feature type="domain" description="HTH tetR-type" evidence="5">
    <location>
        <begin position="4"/>
        <end position="64"/>
    </location>
</feature>
<dbReference type="InterPro" id="IPR009057">
    <property type="entry name" value="Homeodomain-like_sf"/>
</dbReference>
<evidence type="ECO:0000259" key="5">
    <source>
        <dbReference type="PROSITE" id="PS50977"/>
    </source>
</evidence>
<dbReference type="PRINTS" id="PR00455">
    <property type="entry name" value="HTHTETR"/>
</dbReference>
<dbReference type="PANTHER" id="PTHR47506">
    <property type="entry name" value="TRANSCRIPTIONAL REGULATORY PROTEIN"/>
    <property type="match status" value="1"/>
</dbReference>
<evidence type="ECO:0000313" key="6">
    <source>
        <dbReference type="EMBL" id="RKL66407.1"/>
    </source>
</evidence>
<keyword evidence="7" id="KW-1185">Reference proteome</keyword>
<sequence length="188" mass="20745">MGSSSSRLNILETASKLFQVQGYHATGLNQIIKESGSPKGSIYYHFPEGKEQIALEAVEYTGKIVREQLNKTLTASADPVESLQSVVQHLVDHLGHPEDVEGVPIGLIALETCSMSEKLRKACSEAFTSWQRLFADKLIENGFKQDRARELGILLQCTLEGALTVSVTQDNSEPLRILKEQIPLIIKP</sequence>
<comment type="caution">
    <text evidence="6">The sequence shown here is derived from an EMBL/GenBank/DDBJ whole genome shotgun (WGS) entry which is preliminary data.</text>
</comment>
<keyword evidence="3" id="KW-0804">Transcription</keyword>
<gene>
    <name evidence="6" type="ORF">CR203_16075</name>
</gene>
<dbReference type="EMBL" id="PDOE01000007">
    <property type="protein sequence ID" value="RKL66407.1"/>
    <property type="molecule type" value="Genomic_DNA"/>
</dbReference>
<organism evidence="6 7">
    <name type="scientific">Salipaludibacillus neizhouensis</name>
    <dbReference type="NCBI Taxonomy" id="885475"/>
    <lineage>
        <taxon>Bacteria</taxon>
        <taxon>Bacillati</taxon>
        <taxon>Bacillota</taxon>
        <taxon>Bacilli</taxon>
        <taxon>Bacillales</taxon>
        <taxon>Bacillaceae</taxon>
    </lineage>
</organism>
<keyword evidence="2 4" id="KW-0238">DNA-binding</keyword>
<proteinExistence type="predicted"/>
<dbReference type="AlphaFoldDB" id="A0A3A9K104"/>
<dbReference type="InterPro" id="IPR036271">
    <property type="entry name" value="Tet_transcr_reg_TetR-rel_C_sf"/>
</dbReference>
<dbReference type="PROSITE" id="PS50977">
    <property type="entry name" value="HTH_TETR_2"/>
    <property type="match status" value="1"/>
</dbReference>
<dbReference type="OrthoDB" id="9810023at2"/>
<dbReference type="Pfam" id="PF21993">
    <property type="entry name" value="TetR_C_13_2"/>
    <property type="match status" value="1"/>
</dbReference>
<dbReference type="SUPFAM" id="SSF48498">
    <property type="entry name" value="Tetracyclin repressor-like, C-terminal domain"/>
    <property type="match status" value="1"/>
</dbReference>
<dbReference type="Pfam" id="PF00440">
    <property type="entry name" value="TetR_N"/>
    <property type="match status" value="1"/>
</dbReference>